<keyword evidence="1" id="KW-0472">Membrane</keyword>
<evidence type="ECO:0000313" key="2">
    <source>
        <dbReference type="EMBL" id="KAF2846517.1"/>
    </source>
</evidence>
<dbReference type="AlphaFoldDB" id="A0A6A7AVY1"/>
<evidence type="ECO:0000313" key="3">
    <source>
        <dbReference type="Proteomes" id="UP000799423"/>
    </source>
</evidence>
<gene>
    <name evidence="2" type="ORF">T440DRAFT_227077</name>
</gene>
<accession>A0A6A7AVY1</accession>
<dbReference type="OrthoDB" id="3797647at2759"/>
<proteinExistence type="predicted"/>
<dbReference type="EMBL" id="MU006334">
    <property type="protein sequence ID" value="KAF2846517.1"/>
    <property type="molecule type" value="Genomic_DNA"/>
</dbReference>
<keyword evidence="1" id="KW-1133">Transmembrane helix</keyword>
<sequence length="76" mass="8643">MHLNNVTLKNYLIISSMTGFLRTTSEQIAGSREADLTWWEGYGTWTLANIFAIVVYVAAKWLWGFRGTRGVVVTRC</sequence>
<organism evidence="2 3">
    <name type="scientific">Plenodomus tracheiphilus IPT5</name>
    <dbReference type="NCBI Taxonomy" id="1408161"/>
    <lineage>
        <taxon>Eukaryota</taxon>
        <taxon>Fungi</taxon>
        <taxon>Dikarya</taxon>
        <taxon>Ascomycota</taxon>
        <taxon>Pezizomycotina</taxon>
        <taxon>Dothideomycetes</taxon>
        <taxon>Pleosporomycetidae</taxon>
        <taxon>Pleosporales</taxon>
        <taxon>Pleosporineae</taxon>
        <taxon>Leptosphaeriaceae</taxon>
        <taxon>Plenodomus</taxon>
    </lineage>
</organism>
<keyword evidence="3" id="KW-1185">Reference proteome</keyword>
<keyword evidence="1" id="KW-0812">Transmembrane</keyword>
<protein>
    <submittedName>
        <fullName evidence="2">Uncharacterized protein</fullName>
    </submittedName>
</protein>
<name>A0A6A7AVY1_9PLEO</name>
<dbReference type="Proteomes" id="UP000799423">
    <property type="component" value="Unassembled WGS sequence"/>
</dbReference>
<evidence type="ECO:0000256" key="1">
    <source>
        <dbReference type="SAM" id="Phobius"/>
    </source>
</evidence>
<feature type="transmembrane region" description="Helical" evidence="1">
    <location>
        <begin position="42"/>
        <end position="59"/>
    </location>
</feature>
<reference evidence="2" key="1">
    <citation type="submission" date="2020-01" db="EMBL/GenBank/DDBJ databases">
        <authorList>
            <consortium name="DOE Joint Genome Institute"/>
            <person name="Haridas S."/>
            <person name="Albert R."/>
            <person name="Binder M."/>
            <person name="Bloem J."/>
            <person name="Labutti K."/>
            <person name="Salamov A."/>
            <person name="Andreopoulos B."/>
            <person name="Baker S.E."/>
            <person name="Barry K."/>
            <person name="Bills G."/>
            <person name="Bluhm B.H."/>
            <person name="Cannon C."/>
            <person name="Castanera R."/>
            <person name="Culley D.E."/>
            <person name="Daum C."/>
            <person name="Ezra D."/>
            <person name="Gonzalez J.B."/>
            <person name="Henrissat B."/>
            <person name="Kuo A."/>
            <person name="Liang C."/>
            <person name="Lipzen A."/>
            <person name="Lutzoni F."/>
            <person name="Magnuson J."/>
            <person name="Mondo S."/>
            <person name="Nolan M."/>
            <person name="Ohm R."/>
            <person name="Pangilinan J."/>
            <person name="Park H.-J."/>
            <person name="Ramirez L."/>
            <person name="Alfaro M."/>
            <person name="Sun H."/>
            <person name="Tritt A."/>
            <person name="Yoshinaga Y."/>
            <person name="Zwiers L.-H."/>
            <person name="Turgeon B.G."/>
            <person name="Goodwin S.B."/>
            <person name="Spatafora J.W."/>
            <person name="Crous P.W."/>
            <person name="Grigoriev I.V."/>
        </authorList>
    </citation>
    <scope>NUCLEOTIDE SEQUENCE</scope>
    <source>
        <strain evidence="2">IPT5</strain>
    </source>
</reference>